<reference evidence="2" key="1">
    <citation type="journal article" date="2020" name="Nat. Commun.">
        <title>Large-scale genome sequencing of mycorrhizal fungi provides insights into the early evolution of symbiotic traits.</title>
        <authorList>
            <person name="Miyauchi S."/>
            <person name="Kiss E."/>
            <person name="Kuo A."/>
            <person name="Drula E."/>
            <person name="Kohler A."/>
            <person name="Sanchez-Garcia M."/>
            <person name="Morin E."/>
            <person name="Andreopoulos B."/>
            <person name="Barry K.W."/>
            <person name="Bonito G."/>
            <person name="Buee M."/>
            <person name="Carver A."/>
            <person name="Chen C."/>
            <person name="Cichocki N."/>
            <person name="Clum A."/>
            <person name="Culley D."/>
            <person name="Crous P.W."/>
            <person name="Fauchery L."/>
            <person name="Girlanda M."/>
            <person name="Hayes R.D."/>
            <person name="Keri Z."/>
            <person name="LaButti K."/>
            <person name="Lipzen A."/>
            <person name="Lombard V."/>
            <person name="Magnuson J."/>
            <person name="Maillard F."/>
            <person name="Murat C."/>
            <person name="Nolan M."/>
            <person name="Ohm R.A."/>
            <person name="Pangilinan J."/>
            <person name="Pereira M.F."/>
            <person name="Perotto S."/>
            <person name="Peter M."/>
            <person name="Pfister S."/>
            <person name="Riley R."/>
            <person name="Sitrit Y."/>
            <person name="Stielow J.B."/>
            <person name="Szollosi G."/>
            <person name="Zifcakova L."/>
            <person name="Stursova M."/>
            <person name="Spatafora J.W."/>
            <person name="Tedersoo L."/>
            <person name="Vaario L.M."/>
            <person name="Yamada A."/>
            <person name="Yan M."/>
            <person name="Wang P."/>
            <person name="Xu J."/>
            <person name="Bruns T."/>
            <person name="Baldrian P."/>
            <person name="Vilgalys R."/>
            <person name="Dunand C."/>
            <person name="Henrissat B."/>
            <person name="Grigoriev I.V."/>
            <person name="Hibbett D."/>
            <person name="Nagy L.G."/>
            <person name="Martin F.M."/>
        </authorList>
    </citation>
    <scope>NUCLEOTIDE SEQUENCE</scope>
    <source>
        <strain evidence="2">UP504</strain>
    </source>
</reference>
<dbReference type="EMBL" id="MU128985">
    <property type="protein sequence ID" value="KAF9512510.1"/>
    <property type="molecule type" value="Genomic_DNA"/>
</dbReference>
<sequence>MSFIVNVFHSATHLLDAVPELVHNPIQANTILPYALKRKAQEESNLASSAYSSFPRGVPPLWVALWTERHGTQRPMLDFVVAITNSNISTLPLFIFTPHQAALTTPDFLFPRIVRLIDVLTTVIHVSRVFAVFAPVEVTRLFANLWSWKTGIAGVETPYYRAVLATVTLDSLVSSLADPQSFRRNRPARMADLEEVVPQFKAFADHSVIYSMTLDQAREEACEHTRERKLWLCEVEPEGDGVRTIVSIVAATRNSGTHAFITKVFTPRRFRQRGYAKHLVAWVSKTLLVQLGYTAVSLYVDEENVGAAHTYTEVGYRGIRTHGIEAPAEEWEQIGFDPRMCDPGLGPPIL</sequence>
<dbReference type="InterPro" id="IPR000182">
    <property type="entry name" value="GNAT_dom"/>
</dbReference>
<dbReference type="SUPFAM" id="SSF55729">
    <property type="entry name" value="Acyl-CoA N-acyltransferases (Nat)"/>
    <property type="match status" value="1"/>
</dbReference>
<feature type="domain" description="N-acetyltransferase" evidence="1">
    <location>
        <begin position="183"/>
        <end position="337"/>
    </location>
</feature>
<dbReference type="AlphaFoldDB" id="A0A9P6AV75"/>
<accession>A0A9P6AV75</accession>
<dbReference type="Gene3D" id="3.40.630.30">
    <property type="match status" value="1"/>
</dbReference>
<dbReference type="GO" id="GO:0016747">
    <property type="term" value="F:acyltransferase activity, transferring groups other than amino-acyl groups"/>
    <property type="evidence" value="ECO:0007669"/>
    <property type="project" value="InterPro"/>
</dbReference>
<dbReference type="OrthoDB" id="5372118at2759"/>
<proteinExistence type="predicted"/>
<evidence type="ECO:0000313" key="2">
    <source>
        <dbReference type="EMBL" id="KAF9512510.1"/>
    </source>
</evidence>
<evidence type="ECO:0000313" key="3">
    <source>
        <dbReference type="Proteomes" id="UP000886523"/>
    </source>
</evidence>
<name>A0A9P6AV75_9AGAM</name>
<evidence type="ECO:0000259" key="1">
    <source>
        <dbReference type="PROSITE" id="PS51186"/>
    </source>
</evidence>
<comment type="caution">
    <text evidence="2">The sequence shown here is derived from an EMBL/GenBank/DDBJ whole genome shotgun (WGS) entry which is preliminary data.</text>
</comment>
<keyword evidence="3" id="KW-1185">Reference proteome</keyword>
<dbReference type="Proteomes" id="UP000886523">
    <property type="component" value="Unassembled WGS sequence"/>
</dbReference>
<protein>
    <recommendedName>
        <fullName evidence="1">N-acetyltransferase domain-containing protein</fullName>
    </recommendedName>
</protein>
<dbReference type="Pfam" id="PF00583">
    <property type="entry name" value="Acetyltransf_1"/>
    <property type="match status" value="1"/>
</dbReference>
<dbReference type="PROSITE" id="PS51186">
    <property type="entry name" value="GNAT"/>
    <property type="match status" value="1"/>
</dbReference>
<organism evidence="2 3">
    <name type="scientific">Hydnum rufescens UP504</name>
    <dbReference type="NCBI Taxonomy" id="1448309"/>
    <lineage>
        <taxon>Eukaryota</taxon>
        <taxon>Fungi</taxon>
        <taxon>Dikarya</taxon>
        <taxon>Basidiomycota</taxon>
        <taxon>Agaricomycotina</taxon>
        <taxon>Agaricomycetes</taxon>
        <taxon>Cantharellales</taxon>
        <taxon>Hydnaceae</taxon>
        <taxon>Hydnum</taxon>
    </lineage>
</organism>
<dbReference type="InterPro" id="IPR016181">
    <property type="entry name" value="Acyl_CoA_acyltransferase"/>
</dbReference>
<gene>
    <name evidence="2" type="ORF">BS47DRAFT_1051877</name>
</gene>